<dbReference type="Pfam" id="PF10180">
    <property type="entry name" value="WKF"/>
    <property type="match status" value="1"/>
</dbReference>
<dbReference type="EMBL" id="KQ977957">
    <property type="protein sequence ID" value="KYM98456.1"/>
    <property type="molecule type" value="Genomic_DNA"/>
</dbReference>
<feature type="non-terminal residue" evidence="3">
    <location>
        <position position="1"/>
    </location>
</feature>
<name>A0A195CDZ6_9HYME</name>
<dbReference type="InterPro" id="IPR019327">
    <property type="entry name" value="WKF"/>
</dbReference>
<protein>
    <submittedName>
        <fullName evidence="3">Uncharacterized protein C7orf50 like protein</fullName>
    </submittedName>
</protein>
<proteinExistence type="predicted"/>
<evidence type="ECO:0000259" key="2">
    <source>
        <dbReference type="Pfam" id="PF10180"/>
    </source>
</evidence>
<dbReference type="Proteomes" id="UP000078542">
    <property type="component" value="Unassembled WGS sequence"/>
</dbReference>
<feature type="domain" description="WKF" evidence="2">
    <location>
        <begin position="95"/>
        <end position="156"/>
    </location>
</feature>
<evidence type="ECO:0000313" key="3">
    <source>
        <dbReference type="EMBL" id="KYM98456.1"/>
    </source>
</evidence>
<gene>
    <name evidence="3" type="ORF">ALC62_10812</name>
</gene>
<keyword evidence="4" id="KW-1185">Reference proteome</keyword>
<dbReference type="PANTHER" id="PTHR22306:SF2">
    <property type="entry name" value="CHROMOSOME 7 OPEN READING FRAME 50"/>
    <property type="match status" value="1"/>
</dbReference>
<feature type="compositionally biased region" description="Polar residues" evidence="1">
    <location>
        <begin position="31"/>
        <end position="51"/>
    </location>
</feature>
<feature type="region of interest" description="Disordered" evidence="1">
    <location>
        <begin position="1"/>
        <end position="71"/>
    </location>
</feature>
<dbReference type="STRING" id="456900.A0A195CDZ6"/>
<dbReference type="PANTHER" id="PTHR22306">
    <property type="entry name" value="CHROMOSOME 7 OPEN READING FRAME 50"/>
    <property type="match status" value="1"/>
</dbReference>
<evidence type="ECO:0000256" key="1">
    <source>
        <dbReference type="SAM" id="MobiDB-lite"/>
    </source>
</evidence>
<organism evidence="3 4">
    <name type="scientific">Cyphomyrmex costatus</name>
    <dbReference type="NCBI Taxonomy" id="456900"/>
    <lineage>
        <taxon>Eukaryota</taxon>
        <taxon>Metazoa</taxon>
        <taxon>Ecdysozoa</taxon>
        <taxon>Arthropoda</taxon>
        <taxon>Hexapoda</taxon>
        <taxon>Insecta</taxon>
        <taxon>Pterygota</taxon>
        <taxon>Neoptera</taxon>
        <taxon>Endopterygota</taxon>
        <taxon>Hymenoptera</taxon>
        <taxon>Apocrita</taxon>
        <taxon>Aculeata</taxon>
        <taxon>Formicoidea</taxon>
        <taxon>Formicidae</taxon>
        <taxon>Myrmicinae</taxon>
        <taxon>Cyphomyrmex</taxon>
    </lineage>
</organism>
<dbReference type="AlphaFoldDB" id="A0A195CDZ6"/>
<reference evidence="3 4" key="1">
    <citation type="submission" date="2016-03" db="EMBL/GenBank/DDBJ databases">
        <title>Cyphomyrmex costatus WGS genome.</title>
        <authorList>
            <person name="Nygaard S."/>
            <person name="Hu H."/>
            <person name="Boomsma J."/>
            <person name="Zhang G."/>
        </authorList>
    </citation>
    <scope>NUCLEOTIDE SEQUENCE [LARGE SCALE GENOMIC DNA]</scope>
    <source>
        <strain evidence="3">MS0001</strain>
        <tissue evidence="3">Whole body</tissue>
    </source>
</reference>
<evidence type="ECO:0000313" key="4">
    <source>
        <dbReference type="Proteomes" id="UP000078542"/>
    </source>
</evidence>
<accession>A0A195CDZ6</accession>
<sequence>ASKNNSHKTDKTSQENIVQSNQKKKRKRLSNEASNDATTNIDTSKSVLSSKEASDENVKITKSPSKRQLKKEKAIQAAVKKMESRKAHVTQKALNYVSMWKHSRNEWKFEKLKQIWLMDNLLDENSISDKLFPIVLEYFEGCKGMAREVLLRKGMEIIRKAEEEMDEDKKNEIMQSTTYERARQLLQTLPTDK</sequence>